<evidence type="ECO:0000256" key="4">
    <source>
        <dbReference type="PIRSR" id="PIRSR005902-1"/>
    </source>
</evidence>
<feature type="binding site" evidence="4">
    <location>
        <position position="8"/>
    </location>
    <ligand>
        <name>a divalent metal cation</name>
        <dbReference type="ChEBI" id="CHEBI:60240"/>
        <label>1</label>
    </ligand>
</feature>
<name>A0A227KP78_9BURK</name>
<protein>
    <submittedName>
        <fullName evidence="5">TatD family deoxyribonuclease</fullName>
    </submittedName>
</protein>
<evidence type="ECO:0000313" key="6">
    <source>
        <dbReference type="Proteomes" id="UP000214610"/>
    </source>
</evidence>
<feature type="binding site" evidence="4">
    <location>
        <position position="203"/>
    </location>
    <ligand>
        <name>a divalent metal cation</name>
        <dbReference type="ChEBI" id="CHEBI:60240"/>
        <label>1</label>
    </ligand>
</feature>
<comment type="caution">
    <text evidence="5">The sequence shown here is derived from an EMBL/GenBank/DDBJ whole genome shotgun (WGS) entry which is preliminary data.</text>
</comment>
<evidence type="ECO:0000313" key="5">
    <source>
        <dbReference type="EMBL" id="OXE49788.1"/>
    </source>
</evidence>
<dbReference type="GO" id="GO:0005829">
    <property type="term" value="C:cytosol"/>
    <property type="evidence" value="ECO:0007669"/>
    <property type="project" value="TreeGrafter"/>
</dbReference>
<dbReference type="InterPro" id="IPR018228">
    <property type="entry name" value="DNase_TatD-rel_CS"/>
</dbReference>
<feature type="binding site" evidence="4">
    <location>
        <position position="153"/>
    </location>
    <ligand>
        <name>a divalent metal cation</name>
        <dbReference type="ChEBI" id="CHEBI:60240"/>
        <label>2</label>
    </ligand>
</feature>
<dbReference type="InterPro" id="IPR032466">
    <property type="entry name" value="Metal_Hydrolase"/>
</dbReference>
<dbReference type="NCBIfam" id="TIGR00010">
    <property type="entry name" value="YchF/TatD family DNA exonuclease"/>
    <property type="match status" value="1"/>
</dbReference>
<dbReference type="FunFam" id="3.20.20.140:FF:000005">
    <property type="entry name" value="TatD family hydrolase"/>
    <property type="match status" value="1"/>
</dbReference>
<dbReference type="PROSITE" id="PS01091">
    <property type="entry name" value="TATD_3"/>
    <property type="match status" value="1"/>
</dbReference>
<dbReference type="InterPro" id="IPR001130">
    <property type="entry name" value="TatD-like"/>
</dbReference>
<dbReference type="PROSITE" id="PS01137">
    <property type="entry name" value="TATD_1"/>
    <property type="match status" value="1"/>
</dbReference>
<dbReference type="CDD" id="cd01310">
    <property type="entry name" value="TatD_DNAse"/>
    <property type="match status" value="1"/>
</dbReference>
<sequence>MLIDSHCHIDSPEFVGELPRIFSEMEKNNVKGALTVCCALREFPRCLSFSKSHKNIWCSVGVHPSTDDDISEATIGELVALSTDEKVVGIGECGLDYYYNSEPLDWQRERFALHIQAARKANLPVIVHSRDANEDTMRILQDNHAEECRFVLHCFCGDQKMAQVALEMGGYISFSGIVTFKNAVDIQSVASSIPLERILVETDCPYLAPVPFRGKRNDPSKVIYVAKKIAELRSISLEEVEEATTENFFRLFSKARYEG</sequence>
<keyword evidence="3" id="KW-0378">Hydrolase</keyword>
<dbReference type="GO" id="GO:0016788">
    <property type="term" value="F:hydrolase activity, acting on ester bonds"/>
    <property type="evidence" value="ECO:0007669"/>
    <property type="project" value="InterPro"/>
</dbReference>
<dbReference type="AlphaFoldDB" id="A0A227KP78"/>
<dbReference type="GeneID" id="78361688"/>
<feature type="binding site" evidence="4">
    <location>
        <position position="92"/>
    </location>
    <ligand>
        <name>a divalent metal cation</name>
        <dbReference type="ChEBI" id="CHEBI:60240"/>
        <label>1</label>
    </ligand>
</feature>
<evidence type="ECO:0000256" key="2">
    <source>
        <dbReference type="ARBA" id="ARBA00022723"/>
    </source>
</evidence>
<evidence type="ECO:0000256" key="1">
    <source>
        <dbReference type="ARBA" id="ARBA00009275"/>
    </source>
</evidence>
<dbReference type="GO" id="GO:0046872">
    <property type="term" value="F:metal ion binding"/>
    <property type="evidence" value="ECO:0007669"/>
    <property type="project" value="UniProtKB-KW"/>
</dbReference>
<gene>
    <name evidence="5" type="ORF">ADH67_06580</name>
</gene>
<organism evidence="5 6">
    <name type="scientific">Turicimonas muris</name>
    <dbReference type="NCBI Taxonomy" id="1796652"/>
    <lineage>
        <taxon>Bacteria</taxon>
        <taxon>Pseudomonadati</taxon>
        <taxon>Pseudomonadota</taxon>
        <taxon>Betaproteobacteria</taxon>
        <taxon>Burkholderiales</taxon>
        <taxon>Sutterellaceae</taxon>
        <taxon>Turicimonas</taxon>
    </lineage>
</organism>
<dbReference type="Pfam" id="PF01026">
    <property type="entry name" value="TatD_DNase"/>
    <property type="match status" value="1"/>
</dbReference>
<dbReference type="PROSITE" id="PS01090">
    <property type="entry name" value="TATD_2"/>
    <property type="match status" value="1"/>
</dbReference>
<dbReference type="GO" id="GO:0004536">
    <property type="term" value="F:DNA nuclease activity"/>
    <property type="evidence" value="ECO:0007669"/>
    <property type="project" value="InterPro"/>
</dbReference>
<dbReference type="PIRSF" id="PIRSF005902">
    <property type="entry name" value="DNase_TatD"/>
    <property type="match status" value="1"/>
</dbReference>
<dbReference type="Proteomes" id="UP000214610">
    <property type="component" value="Unassembled WGS sequence"/>
</dbReference>
<comment type="similarity">
    <text evidence="1">Belongs to the metallo-dependent hydrolases superfamily. TatD-type hydrolase family.</text>
</comment>
<proteinExistence type="inferred from homology"/>
<keyword evidence="2 4" id="KW-0479">Metal-binding</keyword>
<dbReference type="PANTHER" id="PTHR46124:SF2">
    <property type="entry name" value="D-AMINOACYL-TRNA DEACYLASE"/>
    <property type="match status" value="1"/>
</dbReference>
<dbReference type="Gene3D" id="3.20.20.140">
    <property type="entry name" value="Metal-dependent hydrolases"/>
    <property type="match status" value="1"/>
</dbReference>
<feature type="binding site" evidence="4">
    <location>
        <position position="6"/>
    </location>
    <ligand>
        <name>a divalent metal cation</name>
        <dbReference type="ChEBI" id="CHEBI:60240"/>
        <label>1</label>
    </ligand>
</feature>
<dbReference type="RefSeq" id="WP_066593320.1">
    <property type="nucleotide sequence ID" value="NZ_CAJTBZ010000004.1"/>
</dbReference>
<dbReference type="SUPFAM" id="SSF51556">
    <property type="entry name" value="Metallo-dependent hydrolases"/>
    <property type="match status" value="1"/>
</dbReference>
<reference evidence="6" key="1">
    <citation type="submission" date="2017-05" db="EMBL/GenBank/DDBJ databases">
        <title>Improved OligoMM genomes.</title>
        <authorList>
            <person name="Garzetti D."/>
        </authorList>
    </citation>
    <scope>NUCLEOTIDE SEQUENCE [LARGE SCALE GENOMIC DNA]</scope>
    <source>
        <strain evidence="6">YL45</strain>
    </source>
</reference>
<accession>A0A227KP78</accession>
<dbReference type="EMBL" id="NHMP01000003">
    <property type="protein sequence ID" value="OXE49788.1"/>
    <property type="molecule type" value="Genomic_DNA"/>
</dbReference>
<evidence type="ECO:0000256" key="3">
    <source>
        <dbReference type="ARBA" id="ARBA00022801"/>
    </source>
</evidence>
<keyword evidence="6" id="KW-1185">Reference proteome</keyword>
<dbReference type="InterPro" id="IPR015991">
    <property type="entry name" value="TatD/YcfH-like"/>
</dbReference>
<feature type="binding site" evidence="4">
    <location>
        <position position="128"/>
    </location>
    <ligand>
        <name>a divalent metal cation</name>
        <dbReference type="ChEBI" id="CHEBI:60240"/>
        <label>2</label>
    </ligand>
</feature>
<dbReference type="PANTHER" id="PTHR46124">
    <property type="entry name" value="D-AMINOACYL-TRNA DEACYLASE"/>
    <property type="match status" value="1"/>
</dbReference>